<organism evidence="5 6">
    <name type="scientific">Plasmodium fragile</name>
    <dbReference type="NCBI Taxonomy" id="5857"/>
    <lineage>
        <taxon>Eukaryota</taxon>
        <taxon>Sar</taxon>
        <taxon>Alveolata</taxon>
        <taxon>Apicomplexa</taxon>
        <taxon>Aconoidasida</taxon>
        <taxon>Haemosporida</taxon>
        <taxon>Plasmodiidae</taxon>
        <taxon>Plasmodium</taxon>
        <taxon>Plasmodium (Plasmodium)</taxon>
    </lineage>
</organism>
<feature type="compositionally biased region" description="Basic and acidic residues" evidence="3">
    <location>
        <begin position="31"/>
        <end position="54"/>
    </location>
</feature>
<dbReference type="GeneID" id="24267692"/>
<feature type="compositionally biased region" description="Basic and acidic residues" evidence="3">
    <location>
        <begin position="163"/>
        <end position="179"/>
    </location>
</feature>
<name>A0A0D9QLM3_PLAFR</name>
<dbReference type="OMA" id="QYLGYKG"/>
<dbReference type="AlphaFoldDB" id="A0A0D9QLM3"/>
<proteinExistence type="inferred from homology"/>
<dbReference type="EMBL" id="KQ001667">
    <property type="protein sequence ID" value="KJP87944.1"/>
    <property type="molecule type" value="Genomic_DNA"/>
</dbReference>
<evidence type="ECO:0000256" key="1">
    <source>
        <dbReference type="ARBA" id="ARBA00010126"/>
    </source>
</evidence>
<dbReference type="VEuPathDB" id="PlasmoDB:AK88_02378"/>
<evidence type="ECO:0000256" key="3">
    <source>
        <dbReference type="SAM" id="MobiDB-lite"/>
    </source>
</evidence>
<evidence type="ECO:0000259" key="4">
    <source>
        <dbReference type="Pfam" id="PF09745"/>
    </source>
</evidence>
<comment type="similarity">
    <text evidence="1">Belongs to the NSRP1 family.</text>
</comment>
<dbReference type="RefSeq" id="XP_012335432.1">
    <property type="nucleotide sequence ID" value="XM_012480009.1"/>
</dbReference>
<accession>A0A0D9QLM3</accession>
<dbReference type="Pfam" id="PF09745">
    <property type="entry name" value="NSRP1_N"/>
    <property type="match status" value="1"/>
</dbReference>
<dbReference type="InterPro" id="IPR018612">
    <property type="entry name" value="NSRP1_N"/>
</dbReference>
<reference evidence="5 6" key="1">
    <citation type="submission" date="2014-03" db="EMBL/GenBank/DDBJ databases">
        <title>The Genome Sequence of Plasmodium fragile nilgiri.</title>
        <authorList>
            <consortium name="The Broad Institute Genomics Platform"/>
            <consortium name="The Broad Institute Genome Sequencing Center for Infectious Disease"/>
            <person name="Neafsey D."/>
            <person name="Duraisingh M."/>
            <person name="Young S.K."/>
            <person name="Zeng Q."/>
            <person name="Gargeya S."/>
            <person name="Abouelleil A."/>
            <person name="Alvarado L."/>
            <person name="Chapman S.B."/>
            <person name="Gainer-Dewar J."/>
            <person name="Goldberg J."/>
            <person name="Griggs A."/>
            <person name="Gujja S."/>
            <person name="Hansen M."/>
            <person name="Howarth C."/>
            <person name="Imamovic A."/>
            <person name="Larimer J."/>
            <person name="Pearson M."/>
            <person name="Poon T.W."/>
            <person name="Priest M."/>
            <person name="Roberts A."/>
            <person name="Saif S."/>
            <person name="Shea T."/>
            <person name="Sykes S."/>
            <person name="Wortman J."/>
            <person name="Nusbaum C."/>
            <person name="Birren B."/>
        </authorList>
    </citation>
    <scope>NUCLEOTIDE SEQUENCE [LARGE SCALE GENOMIC DNA]</scope>
    <source>
        <strain evidence="6">nilgiri</strain>
    </source>
</reference>
<dbReference type="GO" id="GO:0000381">
    <property type="term" value="P:regulation of alternative mRNA splicing, via spliceosome"/>
    <property type="evidence" value="ECO:0007669"/>
    <property type="project" value="InterPro"/>
</dbReference>
<evidence type="ECO:0000256" key="2">
    <source>
        <dbReference type="ARBA" id="ARBA00023054"/>
    </source>
</evidence>
<dbReference type="Proteomes" id="UP000054561">
    <property type="component" value="Unassembled WGS sequence"/>
</dbReference>
<sequence length="322" mass="38298">MKINLSLNKKSTGDGAEQRTGQEESTSSGALKKESREGYRKRDKEGRTTTKENNVKNNVGDFFVNTDDEEETYELENNQNKKLNEEKNKQIQSEIREYIYEHENPGERNTKEELKVDHTDKKKKIRYLGYRGEELTKLHEDRTNGLQGKKQYGPLYTELGQSGRDHRGNDRWGEKRSKEYLPQPPSERKKHREREDADEAKDEMEKEIRIDEIFNKRESDQKGKSKYMDALIGSAKRRELEREMLIQKKLKIDTSKEEKVFITNAYKKKIMDRKLIMKDMELEQHQVKDENRQSNFNLNLFLKNINAPSNYNRSNRRPHYEK</sequence>
<feature type="domain" description="Nuclear speckle splicing regulatory protein 1 N-terminal" evidence="4">
    <location>
        <begin position="198"/>
        <end position="292"/>
    </location>
</feature>
<feature type="compositionally biased region" description="Polar residues" evidence="3">
    <location>
        <begin position="1"/>
        <end position="10"/>
    </location>
</feature>
<feature type="region of interest" description="Disordered" evidence="3">
    <location>
        <begin position="1"/>
        <end position="87"/>
    </location>
</feature>
<gene>
    <name evidence="5" type="ORF">AK88_02378</name>
</gene>
<protein>
    <recommendedName>
        <fullName evidence="4">Nuclear speckle splicing regulatory protein 1 N-terminal domain-containing protein</fullName>
    </recommendedName>
</protein>
<keyword evidence="2" id="KW-0175">Coiled coil</keyword>
<keyword evidence="6" id="KW-1185">Reference proteome</keyword>
<evidence type="ECO:0000313" key="5">
    <source>
        <dbReference type="EMBL" id="KJP87944.1"/>
    </source>
</evidence>
<dbReference type="OrthoDB" id="446635at2759"/>
<feature type="region of interest" description="Disordered" evidence="3">
    <location>
        <begin position="139"/>
        <end position="207"/>
    </location>
</feature>
<evidence type="ECO:0000313" key="6">
    <source>
        <dbReference type="Proteomes" id="UP000054561"/>
    </source>
</evidence>